<keyword evidence="1" id="KW-0812">Transmembrane</keyword>
<keyword evidence="1" id="KW-0472">Membrane</keyword>
<dbReference type="RefSeq" id="WP_268187821.1">
    <property type="nucleotide sequence ID" value="NZ_CP113361.1"/>
</dbReference>
<accession>A0A9X9S861</accession>
<keyword evidence="1" id="KW-1133">Transmembrane helix</keyword>
<feature type="transmembrane region" description="Helical" evidence="1">
    <location>
        <begin position="31"/>
        <end position="51"/>
    </location>
</feature>
<feature type="transmembrane region" description="Helical" evidence="1">
    <location>
        <begin position="58"/>
        <end position="81"/>
    </location>
</feature>
<feature type="transmembrane region" description="Helical" evidence="1">
    <location>
        <begin position="101"/>
        <end position="117"/>
    </location>
</feature>
<keyword evidence="3" id="KW-1185">Reference proteome</keyword>
<reference evidence="2" key="1">
    <citation type="submission" date="2022-11" db="EMBL/GenBank/DDBJ databases">
        <title>Complete genome sequence of Methanogenium organophilum DSM 3596.</title>
        <authorList>
            <person name="Chen S.-C."/>
            <person name="Lai S.-J."/>
            <person name="You Y.-T."/>
        </authorList>
    </citation>
    <scope>NUCLEOTIDE SEQUENCE</scope>
    <source>
        <strain evidence="2">DSM 3596</strain>
    </source>
</reference>
<dbReference type="EMBL" id="CP113361">
    <property type="protein sequence ID" value="WAI02525.1"/>
    <property type="molecule type" value="Genomic_DNA"/>
</dbReference>
<dbReference type="KEGG" id="mou:OU421_06520"/>
<dbReference type="Proteomes" id="UP001163096">
    <property type="component" value="Chromosome"/>
</dbReference>
<feature type="transmembrane region" description="Helical" evidence="1">
    <location>
        <begin position="7"/>
        <end position="25"/>
    </location>
</feature>
<feature type="transmembrane region" description="Helical" evidence="1">
    <location>
        <begin position="164"/>
        <end position="188"/>
    </location>
</feature>
<dbReference type="AlphaFoldDB" id="A0A9X9S861"/>
<protein>
    <submittedName>
        <fullName evidence="2">Uncharacterized protein</fullName>
    </submittedName>
</protein>
<dbReference type="GeneID" id="76834740"/>
<feature type="transmembrane region" description="Helical" evidence="1">
    <location>
        <begin position="129"/>
        <end position="152"/>
    </location>
</feature>
<sequence>MTGNLHTTLTIYSPVLAILGYPLIYTVLGGPYIAIALAGAAALGAILLLDYVKKASRFWWVGMLYPLLLVLIIITEIISLADPYLFLQVADGMTPARLEATLYYLIIPASLLFYAAMTPEFRTIMKIPVFIAACISVLLLVPLYETLSYAFFSGDGAIVTDVTYGFITLIFIGFFGIPPLTVCGLIMGSRMSGEIRSRLADTGE</sequence>
<evidence type="ECO:0000313" key="2">
    <source>
        <dbReference type="EMBL" id="WAI02525.1"/>
    </source>
</evidence>
<organism evidence="2 3">
    <name type="scientific">Methanogenium organophilum</name>
    <dbReference type="NCBI Taxonomy" id="2199"/>
    <lineage>
        <taxon>Archaea</taxon>
        <taxon>Methanobacteriati</taxon>
        <taxon>Methanobacteriota</taxon>
        <taxon>Stenosarchaea group</taxon>
        <taxon>Methanomicrobia</taxon>
        <taxon>Methanomicrobiales</taxon>
        <taxon>Methanomicrobiaceae</taxon>
        <taxon>Methanogenium</taxon>
    </lineage>
</organism>
<name>A0A9X9S861_METOG</name>
<proteinExistence type="predicted"/>
<evidence type="ECO:0000256" key="1">
    <source>
        <dbReference type="SAM" id="Phobius"/>
    </source>
</evidence>
<evidence type="ECO:0000313" key="3">
    <source>
        <dbReference type="Proteomes" id="UP001163096"/>
    </source>
</evidence>
<gene>
    <name evidence="2" type="ORF">OU421_06520</name>
</gene>